<sequence length="145" mass="17277">MKYKEIEKIKNLKKQLIFKILIELNDNLTIDNNSVNSIKLEQEHQQKCLCALEKLSIAIMSLDIRFHGKNNKINQYERTIKNLQKDKVCGLISLHSNFHDFCLNSINMIFLNEFEIFFRYKKKIVNALRKLRNKFYSYNISVCSL</sequence>
<keyword evidence="2" id="KW-1185">Reference proteome</keyword>
<gene>
    <name evidence="1" type="ORF">EDEG_02272</name>
</gene>
<reference evidence="2" key="2">
    <citation type="submission" date="2015-07" db="EMBL/GenBank/DDBJ databases">
        <title>Contrasting host-pathogen interactions and genome evolution in two generalist and specialist microsporidian pathogens of mosquitoes.</title>
        <authorList>
            <consortium name="The Broad Institute Genomics Platform"/>
            <consortium name="The Broad Institute Genome Sequencing Center for Infectious Disease"/>
            <person name="Cuomo C.A."/>
            <person name="Sanscrainte N.D."/>
            <person name="Goldberg J.M."/>
            <person name="Heiman D."/>
            <person name="Young S."/>
            <person name="Zeng Q."/>
            <person name="Becnel J.J."/>
            <person name="Birren B.W."/>
        </authorList>
    </citation>
    <scope>NUCLEOTIDE SEQUENCE [LARGE SCALE GENOMIC DNA]</scope>
    <source>
        <strain evidence="2">USNM 41457</strain>
    </source>
</reference>
<evidence type="ECO:0000313" key="2">
    <source>
        <dbReference type="Proteomes" id="UP000003163"/>
    </source>
</evidence>
<evidence type="ECO:0000313" key="1">
    <source>
        <dbReference type="EMBL" id="EJW03384.1"/>
    </source>
</evidence>
<organism evidence="1 2">
    <name type="scientific">Edhazardia aedis (strain USNM 41457)</name>
    <name type="common">Microsporidian parasite</name>
    <dbReference type="NCBI Taxonomy" id="1003232"/>
    <lineage>
        <taxon>Eukaryota</taxon>
        <taxon>Fungi</taxon>
        <taxon>Fungi incertae sedis</taxon>
        <taxon>Microsporidia</taxon>
        <taxon>Edhazardia</taxon>
    </lineage>
</organism>
<proteinExistence type="predicted"/>
<reference evidence="1 2" key="1">
    <citation type="submission" date="2011-08" db="EMBL/GenBank/DDBJ databases">
        <authorList>
            <person name="Liu Z.J."/>
            <person name="Shi F.L."/>
            <person name="Lu J.Q."/>
            <person name="Li M."/>
            <person name="Wang Z.L."/>
        </authorList>
    </citation>
    <scope>NUCLEOTIDE SEQUENCE [LARGE SCALE GENOMIC DNA]</scope>
    <source>
        <strain evidence="1 2">USNM 41457</strain>
    </source>
</reference>
<dbReference type="EMBL" id="AFBI03000039">
    <property type="protein sequence ID" value="EJW03384.1"/>
    <property type="molecule type" value="Genomic_DNA"/>
</dbReference>
<dbReference type="AlphaFoldDB" id="J9D777"/>
<dbReference type="VEuPathDB" id="MicrosporidiaDB:EDEG_02272"/>
<accession>J9D777</accession>
<dbReference type="InParanoid" id="J9D777"/>
<dbReference type="HOGENOM" id="CLU_1786814_0_0_1"/>
<dbReference type="Proteomes" id="UP000003163">
    <property type="component" value="Unassembled WGS sequence"/>
</dbReference>
<name>J9D777_EDHAE</name>
<protein>
    <submittedName>
        <fullName evidence="1">Uncharacterized protein</fullName>
    </submittedName>
</protein>
<comment type="caution">
    <text evidence="1">The sequence shown here is derived from an EMBL/GenBank/DDBJ whole genome shotgun (WGS) entry which is preliminary data.</text>
</comment>